<dbReference type="AlphaFoldDB" id="A0A9X0C865"/>
<dbReference type="SUPFAM" id="SSF53335">
    <property type="entry name" value="S-adenosyl-L-methionine-dependent methyltransferases"/>
    <property type="match status" value="1"/>
</dbReference>
<dbReference type="InterPro" id="IPR052356">
    <property type="entry name" value="Thiol_S-MT"/>
</dbReference>
<dbReference type="PANTHER" id="PTHR45036:SF1">
    <property type="entry name" value="METHYLTRANSFERASE LIKE 7A"/>
    <property type="match status" value="1"/>
</dbReference>
<reference evidence="1" key="2">
    <citation type="journal article" date="2023" name="IMA Fungus">
        <title>Comparative genomic study of the Penicillium genus elucidates a diverse pangenome and 15 lateral gene transfer events.</title>
        <authorList>
            <person name="Petersen C."/>
            <person name="Sorensen T."/>
            <person name="Nielsen M.R."/>
            <person name="Sondergaard T.E."/>
            <person name="Sorensen J.L."/>
            <person name="Fitzpatrick D.A."/>
            <person name="Frisvad J.C."/>
            <person name="Nielsen K.L."/>
        </authorList>
    </citation>
    <scope>NUCLEOTIDE SEQUENCE</scope>
    <source>
        <strain evidence="1">IBT 29495</strain>
    </source>
</reference>
<proteinExistence type="predicted"/>
<dbReference type="PANTHER" id="PTHR45036">
    <property type="entry name" value="METHYLTRANSFERASE LIKE 7B"/>
    <property type="match status" value="1"/>
</dbReference>
<gene>
    <name evidence="1" type="ORF">N7463_002164</name>
</gene>
<organism evidence="1 2">
    <name type="scientific">Penicillium fimorum</name>
    <dbReference type="NCBI Taxonomy" id="1882269"/>
    <lineage>
        <taxon>Eukaryota</taxon>
        <taxon>Fungi</taxon>
        <taxon>Dikarya</taxon>
        <taxon>Ascomycota</taxon>
        <taxon>Pezizomycotina</taxon>
        <taxon>Eurotiomycetes</taxon>
        <taxon>Eurotiomycetidae</taxon>
        <taxon>Eurotiales</taxon>
        <taxon>Aspergillaceae</taxon>
        <taxon>Penicillium</taxon>
    </lineage>
</organism>
<reference evidence="1" key="1">
    <citation type="submission" date="2022-12" db="EMBL/GenBank/DDBJ databases">
        <authorList>
            <person name="Petersen C."/>
        </authorList>
    </citation>
    <scope>NUCLEOTIDE SEQUENCE</scope>
    <source>
        <strain evidence="1">IBT 29495</strain>
    </source>
</reference>
<keyword evidence="2" id="KW-1185">Reference proteome</keyword>
<dbReference type="Pfam" id="PF13489">
    <property type="entry name" value="Methyltransf_23"/>
    <property type="match status" value="1"/>
</dbReference>
<accession>A0A9X0C865</accession>
<dbReference type="Gene3D" id="3.40.50.150">
    <property type="entry name" value="Vaccinia Virus protein VP39"/>
    <property type="match status" value="1"/>
</dbReference>
<evidence type="ECO:0000313" key="1">
    <source>
        <dbReference type="EMBL" id="KAJ5512612.1"/>
    </source>
</evidence>
<dbReference type="OrthoDB" id="540004at2759"/>
<comment type="caution">
    <text evidence="1">The sequence shown here is derived from an EMBL/GenBank/DDBJ whole genome shotgun (WGS) entry which is preliminary data.</text>
</comment>
<dbReference type="InterPro" id="IPR029063">
    <property type="entry name" value="SAM-dependent_MTases_sf"/>
</dbReference>
<evidence type="ECO:0008006" key="3">
    <source>
        <dbReference type="Google" id="ProtNLM"/>
    </source>
</evidence>
<sequence>MSAEIPPPFVARMLAMFEPAQIMTWAMSREYRRRTTTEQTPNGFDLNITNYDTADYIRVCAEAVFKNGQPFAPISQTRQLRDEAFGRFWIDFTYPNRTTTTAPRQMSSDPNNTEIPEPVGSSALIPPLLRTASGIVLDIGPGTGTQMPLLTSPAITALYGAEPCKSLHSSIREKAEAENISSKYHIVPTGVAAGELIPALRETGTGVVDAYDSDARAGIFDTILCVRVLCSVPEMEHTVGELYGMLKPGGRLLVTEHVVNSWRRAKGSFVGRVVQGIYQILGWSWFIGDCCLDRDTEAVLRAVADVDGGWESIELERAFEWSAMPYISGVLVKKGQ</sequence>
<evidence type="ECO:0000313" key="2">
    <source>
        <dbReference type="Proteomes" id="UP001149954"/>
    </source>
</evidence>
<dbReference type="Proteomes" id="UP001149954">
    <property type="component" value="Unassembled WGS sequence"/>
</dbReference>
<dbReference type="EMBL" id="JAPWDS010000002">
    <property type="protein sequence ID" value="KAJ5512612.1"/>
    <property type="molecule type" value="Genomic_DNA"/>
</dbReference>
<name>A0A9X0C865_9EURO</name>
<protein>
    <recommendedName>
        <fullName evidence="3">Methyltransferase type 11</fullName>
    </recommendedName>
</protein>